<dbReference type="FunFam" id="3.90.930.12:FF:000001">
    <property type="entry name" value="50S ribosomal protein L6"/>
    <property type="match status" value="1"/>
</dbReference>
<comment type="caution">
    <text evidence="8">The sequence shown here is derived from an EMBL/GenBank/DDBJ whole genome shotgun (WGS) entry which is preliminary data.</text>
</comment>
<dbReference type="Pfam" id="PF00347">
    <property type="entry name" value="Ribosomal_L6"/>
    <property type="match status" value="2"/>
</dbReference>
<dbReference type="GO" id="GO:0022625">
    <property type="term" value="C:cytosolic large ribosomal subunit"/>
    <property type="evidence" value="ECO:0007669"/>
    <property type="project" value="UniProtKB-UniRule"/>
</dbReference>
<evidence type="ECO:0000256" key="4">
    <source>
        <dbReference type="HAMAP-Rule" id="MF_01365"/>
    </source>
</evidence>
<evidence type="ECO:0000256" key="2">
    <source>
        <dbReference type="ARBA" id="ARBA00022980"/>
    </source>
</evidence>
<keyword evidence="3 4" id="KW-0687">Ribonucleoprotein</keyword>
<dbReference type="Gene3D" id="3.90.930.12">
    <property type="entry name" value="Ribosomal protein L6, alpha-beta domain"/>
    <property type="match status" value="2"/>
</dbReference>
<comment type="subunit">
    <text evidence="4">Part of the 50S ribosomal subunit.</text>
</comment>
<dbReference type="AlphaFoldDB" id="A0A1F7TNR3"/>
<dbReference type="PANTHER" id="PTHR11655:SF14">
    <property type="entry name" value="LARGE RIBOSOMAL SUBUNIT PROTEIN UL6M"/>
    <property type="match status" value="1"/>
</dbReference>
<dbReference type="GO" id="GO:0019843">
    <property type="term" value="F:rRNA binding"/>
    <property type="evidence" value="ECO:0007669"/>
    <property type="project" value="UniProtKB-UniRule"/>
</dbReference>
<dbReference type="PROSITE" id="PS00525">
    <property type="entry name" value="RIBOSOMAL_L6_1"/>
    <property type="match status" value="1"/>
</dbReference>
<dbReference type="NCBIfam" id="TIGR03654">
    <property type="entry name" value="L6_bact"/>
    <property type="match status" value="1"/>
</dbReference>
<evidence type="ECO:0000256" key="5">
    <source>
        <dbReference type="RuleBase" id="RU003869"/>
    </source>
</evidence>
<dbReference type="InterPro" id="IPR020040">
    <property type="entry name" value="Ribosomal_uL6_a/b-dom"/>
</dbReference>
<dbReference type="PRINTS" id="PR00059">
    <property type="entry name" value="RIBOSOMALL6"/>
</dbReference>
<keyword evidence="4 6" id="KW-0699">rRNA-binding</keyword>
<protein>
    <recommendedName>
        <fullName evidence="4">Large ribosomal subunit protein uL6</fullName>
    </recommendedName>
</protein>
<organism evidence="8 9">
    <name type="scientific">Candidatus Uhrbacteria bacterium RIFCSPHIGHO2_01_FULL_63_20</name>
    <dbReference type="NCBI Taxonomy" id="1802385"/>
    <lineage>
        <taxon>Bacteria</taxon>
        <taxon>Candidatus Uhriibacteriota</taxon>
    </lineage>
</organism>
<dbReference type="InterPro" id="IPR000702">
    <property type="entry name" value="Ribosomal_uL6-like"/>
</dbReference>
<dbReference type="InterPro" id="IPR036789">
    <property type="entry name" value="Ribosomal_uL6-like_a/b-dom_sf"/>
</dbReference>
<sequence>MSRVGKKPIVIPPGVEVKIEGQDVAVKGPLGSLRATLHPAVTARIVDADGAKTVELSVANPDDVSERALWGTWRANLANMVQGVKEGYSKSLEVNGVGFRVNVSGKKLVFALGFSHDVDFQIPEGITAKVDKNVVTVSGADKILVGETAASIRSLKKPEPYKGKGIKYVDEVIRRKAGKTAGKTAE</sequence>
<proteinExistence type="inferred from homology"/>
<dbReference type="GO" id="GO:0002181">
    <property type="term" value="P:cytoplasmic translation"/>
    <property type="evidence" value="ECO:0007669"/>
    <property type="project" value="TreeGrafter"/>
</dbReference>
<dbReference type="Proteomes" id="UP000177885">
    <property type="component" value="Unassembled WGS sequence"/>
</dbReference>
<comment type="function">
    <text evidence="4 6">This protein binds to the 23S rRNA, and is important in its secondary structure. It is located near the subunit interface in the base of the L7/L12 stalk, and near the tRNA binding site of the peptidyltransferase center.</text>
</comment>
<dbReference type="GO" id="GO:0003735">
    <property type="term" value="F:structural constituent of ribosome"/>
    <property type="evidence" value="ECO:0007669"/>
    <property type="project" value="UniProtKB-UniRule"/>
</dbReference>
<gene>
    <name evidence="4" type="primary">rplF</name>
    <name evidence="8" type="ORF">A2856_03945</name>
</gene>
<dbReference type="InterPro" id="IPR019906">
    <property type="entry name" value="Ribosomal_uL6_bac-type"/>
</dbReference>
<evidence type="ECO:0000256" key="3">
    <source>
        <dbReference type="ARBA" id="ARBA00023274"/>
    </source>
</evidence>
<keyword evidence="2 4" id="KW-0689">Ribosomal protein</keyword>
<dbReference type="EMBL" id="MGDT01000003">
    <property type="protein sequence ID" value="OGL67184.1"/>
    <property type="molecule type" value="Genomic_DNA"/>
</dbReference>
<evidence type="ECO:0000259" key="7">
    <source>
        <dbReference type="Pfam" id="PF00347"/>
    </source>
</evidence>
<dbReference type="PIRSF" id="PIRSF002162">
    <property type="entry name" value="Ribosomal_L6"/>
    <property type="match status" value="1"/>
</dbReference>
<reference evidence="8 9" key="1">
    <citation type="journal article" date="2016" name="Nat. Commun.">
        <title>Thousands of microbial genomes shed light on interconnected biogeochemical processes in an aquifer system.</title>
        <authorList>
            <person name="Anantharaman K."/>
            <person name="Brown C.T."/>
            <person name="Hug L.A."/>
            <person name="Sharon I."/>
            <person name="Castelle C.J."/>
            <person name="Probst A.J."/>
            <person name="Thomas B.C."/>
            <person name="Singh A."/>
            <person name="Wilkins M.J."/>
            <person name="Karaoz U."/>
            <person name="Brodie E.L."/>
            <person name="Williams K.H."/>
            <person name="Hubbard S.S."/>
            <person name="Banfield J.F."/>
        </authorList>
    </citation>
    <scope>NUCLEOTIDE SEQUENCE [LARGE SCALE GENOMIC DNA]</scope>
</reference>
<name>A0A1F7TNR3_9BACT</name>
<evidence type="ECO:0000256" key="1">
    <source>
        <dbReference type="ARBA" id="ARBA00009356"/>
    </source>
</evidence>
<dbReference type="InterPro" id="IPR002358">
    <property type="entry name" value="Ribosomal_uL6_CS"/>
</dbReference>
<evidence type="ECO:0000256" key="6">
    <source>
        <dbReference type="RuleBase" id="RU003870"/>
    </source>
</evidence>
<feature type="domain" description="Large ribosomal subunit protein uL6 alpha-beta" evidence="7">
    <location>
        <begin position="96"/>
        <end position="168"/>
    </location>
</feature>
<comment type="similarity">
    <text evidence="1 4 5">Belongs to the universal ribosomal protein uL6 family.</text>
</comment>
<evidence type="ECO:0000313" key="8">
    <source>
        <dbReference type="EMBL" id="OGL67184.1"/>
    </source>
</evidence>
<feature type="domain" description="Large ribosomal subunit protein uL6 alpha-beta" evidence="7">
    <location>
        <begin position="11"/>
        <end position="87"/>
    </location>
</feature>
<dbReference type="PANTHER" id="PTHR11655">
    <property type="entry name" value="60S/50S RIBOSOMAL PROTEIN L6/L9"/>
    <property type="match status" value="1"/>
</dbReference>
<dbReference type="HAMAP" id="MF_01365_B">
    <property type="entry name" value="Ribosomal_uL6_B"/>
    <property type="match status" value="1"/>
</dbReference>
<keyword evidence="4 6" id="KW-0694">RNA-binding</keyword>
<evidence type="ECO:0000313" key="9">
    <source>
        <dbReference type="Proteomes" id="UP000177885"/>
    </source>
</evidence>
<accession>A0A1F7TNR3</accession>
<dbReference type="STRING" id="1802385.A2856_03945"/>
<dbReference type="SUPFAM" id="SSF56053">
    <property type="entry name" value="Ribosomal protein L6"/>
    <property type="match status" value="2"/>
</dbReference>